<proteinExistence type="predicted"/>
<accession>A0A1P8MSE0</accession>
<dbReference type="Gene3D" id="2.40.160.20">
    <property type="match status" value="1"/>
</dbReference>
<name>A0A1P8MSE0_9RHOB</name>
<dbReference type="AlphaFoldDB" id="A0A1P8MSE0"/>
<dbReference type="OrthoDB" id="6199047at2"/>
<keyword evidence="2" id="KW-1185">Reference proteome</keyword>
<reference evidence="1 2" key="1">
    <citation type="submission" date="2017-01" db="EMBL/GenBank/DDBJ databases">
        <title>Complete genome of Tateyamaria omphalii DOK1-4 isolated from seawater in Dokdo.</title>
        <authorList>
            <person name="Kim J.H."/>
            <person name="Chi W.-J."/>
        </authorList>
    </citation>
    <scope>NUCLEOTIDE SEQUENCE [LARGE SCALE GENOMIC DNA]</scope>
    <source>
        <strain evidence="1 2">DOK1-4</strain>
    </source>
</reference>
<dbReference type="RefSeq" id="WP_076626746.1">
    <property type="nucleotide sequence ID" value="NZ_CP019312.1"/>
</dbReference>
<protein>
    <recommendedName>
        <fullName evidence="3">Lipid A 3-O-deacylase</fullName>
    </recommendedName>
</protein>
<dbReference type="Proteomes" id="UP000186336">
    <property type="component" value="Chromosome"/>
</dbReference>
<evidence type="ECO:0000313" key="2">
    <source>
        <dbReference type="Proteomes" id="UP000186336"/>
    </source>
</evidence>
<dbReference type="Pfam" id="PF09411">
    <property type="entry name" value="PagL"/>
    <property type="match status" value="1"/>
</dbReference>
<dbReference type="KEGG" id="tom:BWR18_03605"/>
<dbReference type="EMBL" id="CP019312">
    <property type="protein sequence ID" value="APX10879.1"/>
    <property type="molecule type" value="Genomic_DNA"/>
</dbReference>
<evidence type="ECO:0000313" key="1">
    <source>
        <dbReference type="EMBL" id="APX10879.1"/>
    </source>
</evidence>
<sequence>MAGATAQEWTLGLGSTDFGDQGSDSAALDLEYRHTPFVQKRVLSVAWGANLGLSAEGDAFIGGGLWSRWQWQSGWFIDNSIMPGFFEKGTPGNDLGSSFEIRSLLGVGYQFDNGRALSASISHKSNASLADDNPGMNVYNIRYHFRF</sequence>
<dbReference type="InterPro" id="IPR018550">
    <property type="entry name" value="Lipid-A_deacylase-rel"/>
</dbReference>
<evidence type="ECO:0008006" key="3">
    <source>
        <dbReference type="Google" id="ProtNLM"/>
    </source>
</evidence>
<organism evidence="1 2">
    <name type="scientific">Tateyamaria omphalii</name>
    <dbReference type="NCBI Taxonomy" id="299262"/>
    <lineage>
        <taxon>Bacteria</taxon>
        <taxon>Pseudomonadati</taxon>
        <taxon>Pseudomonadota</taxon>
        <taxon>Alphaproteobacteria</taxon>
        <taxon>Rhodobacterales</taxon>
        <taxon>Roseobacteraceae</taxon>
        <taxon>Tateyamaria</taxon>
    </lineage>
</organism>
<gene>
    <name evidence="1" type="ORF">BWR18_03605</name>
</gene>
<dbReference type="STRING" id="299262.BWR18_03605"/>